<dbReference type="EMBL" id="JAPOHD010000027">
    <property type="protein sequence ID" value="MCY1721311.1"/>
    <property type="molecule type" value="Genomic_DNA"/>
</dbReference>
<comment type="subunit">
    <text evidence="3">Homodimer.</text>
</comment>
<dbReference type="InterPro" id="IPR015421">
    <property type="entry name" value="PyrdxlP-dep_Trfase_major"/>
</dbReference>
<comment type="caution">
    <text evidence="8">The sequence shown here is derived from an EMBL/GenBank/DDBJ whole genome shotgun (WGS) entry which is preliminary data.</text>
</comment>
<evidence type="ECO:0000256" key="5">
    <source>
        <dbReference type="ARBA" id="ARBA00022679"/>
    </source>
</evidence>
<name>A0A9X3F667_9BACT</name>
<dbReference type="PANTHER" id="PTHR42790:SF19">
    <property type="entry name" value="KYNURENINE_ALPHA-AMINOADIPATE AMINOTRANSFERASE, MITOCHONDRIAL"/>
    <property type="match status" value="1"/>
</dbReference>
<dbReference type="Gene3D" id="3.40.640.10">
    <property type="entry name" value="Type I PLP-dependent aspartate aminotransferase-like (Major domain)"/>
    <property type="match status" value="1"/>
</dbReference>
<evidence type="ECO:0000256" key="6">
    <source>
        <dbReference type="ARBA" id="ARBA00022898"/>
    </source>
</evidence>
<dbReference type="RefSeq" id="WP_343333642.1">
    <property type="nucleotide sequence ID" value="NZ_JAPOHD010000027.1"/>
</dbReference>
<dbReference type="AlphaFoldDB" id="A0A9X3F667"/>
<keyword evidence="6" id="KW-0663">Pyridoxal phosphate</keyword>
<dbReference type="Proteomes" id="UP001145087">
    <property type="component" value="Unassembled WGS sequence"/>
</dbReference>
<dbReference type="FunFam" id="3.40.640.10:FF:000053">
    <property type="entry name" value="Aminotransferase, class I"/>
    <property type="match status" value="1"/>
</dbReference>
<dbReference type="InterPro" id="IPR015422">
    <property type="entry name" value="PyrdxlP-dep_Trfase_small"/>
</dbReference>
<dbReference type="Pfam" id="PF00155">
    <property type="entry name" value="Aminotran_1_2"/>
    <property type="match status" value="1"/>
</dbReference>
<evidence type="ECO:0000256" key="4">
    <source>
        <dbReference type="ARBA" id="ARBA00022576"/>
    </source>
</evidence>
<comment type="similarity">
    <text evidence="2">Belongs to the class-I pyridoxal-phosphate-dependent aminotransferase family.</text>
</comment>
<accession>A0A9X3F667</accession>
<keyword evidence="9" id="KW-1185">Reference proteome</keyword>
<dbReference type="PANTHER" id="PTHR42790">
    <property type="entry name" value="AMINOTRANSFERASE"/>
    <property type="match status" value="1"/>
</dbReference>
<evidence type="ECO:0000313" key="9">
    <source>
        <dbReference type="Proteomes" id="UP001145087"/>
    </source>
</evidence>
<dbReference type="InterPro" id="IPR015424">
    <property type="entry name" value="PyrdxlP-dep_Trfase"/>
</dbReference>
<dbReference type="SUPFAM" id="SSF53383">
    <property type="entry name" value="PLP-dependent transferases"/>
    <property type="match status" value="1"/>
</dbReference>
<dbReference type="CDD" id="cd00609">
    <property type="entry name" value="AAT_like"/>
    <property type="match status" value="1"/>
</dbReference>
<reference evidence="8" key="1">
    <citation type="submission" date="2022-11" db="EMBL/GenBank/DDBJ databases">
        <title>Marilongibacter aestuarii gen. nov., sp. nov., isolated from tidal flat sediment.</title>
        <authorList>
            <person name="Jiayan W."/>
        </authorList>
    </citation>
    <scope>NUCLEOTIDE SEQUENCE</scope>
    <source>
        <strain evidence="8">Z1-6</strain>
    </source>
</reference>
<dbReference type="GO" id="GO:0008483">
    <property type="term" value="F:transaminase activity"/>
    <property type="evidence" value="ECO:0007669"/>
    <property type="project" value="UniProtKB-KW"/>
</dbReference>
<feature type="domain" description="Aminotransferase class I/classII large" evidence="7">
    <location>
        <begin position="46"/>
        <end position="378"/>
    </location>
</feature>
<evidence type="ECO:0000256" key="1">
    <source>
        <dbReference type="ARBA" id="ARBA00001933"/>
    </source>
</evidence>
<evidence type="ECO:0000259" key="7">
    <source>
        <dbReference type="Pfam" id="PF00155"/>
    </source>
</evidence>
<dbReference type="GO" id="GO:1901605">
    <property type="term" value="P:alpha-amino acid metabolic process"/>
    <property type="evidence" value="ECO:0007669"/>
    <property type="project" value="TreeGrafter"/>
</dbReference>
<dbReference type="InterPro" id="IPR050859">
    <property type="entry name" value="Class-I_PLP-dep_aminotransf"/>
</dbReference>
<proteinExistence type="inferred from homology"/>
<comment type="cofactor">
    <cofactor evidence="1">
        <name>pyridoxal 5'-phosphate</name>
        <dbReference type="ChEBI" id="CHEBI:597326"/>
    </cofactor>
</comment>
<keyword evidence="4 8" id="KW-0032">Aminotransferase</keyword>
<sequence length="404" mass="45666">MKNQFFEEKLSGQYRNIPPSFVRSILNVAGNKEMISFAGGLPNPGLFPVKELAESAQSVMQESGPTILQYAGSLGYYPLREWIANRYRQKYNMDISPEMVVITNGSQQVLDIMAKLFLNKNDSVILEKPSYLGAIQAFSAYQPNFYEVDMEANGANLMQVEEGFLNHDIKLMYTVPNAQNPSGISYSEEKRLDLAMLLKKYNQFLLEDDPYNEICFEGDFPAPIKKHAPDNVAWTGSFSKMVAPGLRNGWVVLPPELVPHFDKAKQSTDLNPNNITQYMLFHFLTHNNIDDHLAKINIKYAEQCLFMQQMLKKYLPENVQATQPSGGMFIWLTLPGNICSDELVKRTLKKGVVFVPGNSFFTNGQGAEHIRLNFTNAGFAEIEKGIKIIAEEMEEMQKETTVIA</sequence>
<protein>
    <submittedName>
        <fullName evidence="8">PLP-dependent aminotransferase family protein</fullName>
    </submittedName>
</protein>
<organism evidence="8 9">
    <name type="scientific">Draconibacterium aestuarii</name>
    <dbReference type="NCBI Taxonomy" id="2998507"/>
    <lineage>
        <taxon>Bacteria</taxon>
        <taxon>Pseudomonadati</taxon>
        <taxon>Bacteroidota</taxon>
        <taxon>Bacteroidia</taxon>
        <taxon>Marinilabiliales</taxon>
        <taxon>Prolixibacteraceae</taxon>
        <taxon>Draconibacterium</taxon>
    </lineage>
</organism>
<dbReference type="GO" id="GO:0030170">
    <property type="term" value="F:pyridoxal phosphate binding"/>
    <property type="evidence" value="ECO:0007669"/>
    <property type="project" value="InterPro"/>
</dbReference>
<evidence type="ECO:0000313" key="8">
    <source>
        <dbReference type="EMBL" id="MCY1721311.1"/>
    </source>
</evidence>
<dbReference type="Gene3D" id="3.90.1150.10">
    <property type="entry name" value="Aspartate Aminotransferase, domain 1"/>
    <property type="match status" value="1"/>
</dbReference>
<gene>
    <name evidence="8" type="ORF">OU798_13230</name>
</gene>
<keyword evidence="5" id="KW-0808">Transferase</keyword>
<evidence type="ECO:0000256" key="3">
    <source>
        <dbReference type="ARBA" id="ARBA00011738"/>
    </source>
</evidence>
<evidence type="ECO:0000256" key="2">
    <source>
        <dbReference type="ARBA" id="ARBA00007441"/>
    </source>
</evidence>
<dbReference type="InterPro" id="IPR004839">
    <property type="entry name" value="Aminotransferase_I/II_large"/>
</dbReference>